<name>A0A143QLV2_RHOFA</name>
<dbReference type="PANTHER" id="PTHR30055">
    <property type="entry name" value="HTH-TYPE TRANSCRIPTIONAL REGULATOR RUTR"/>
    <property type="match status" value="1"/>
</dbReference>
<dbReference type="InterPro" id="IPR050109">
    <property type="entry name" value="HTH-type_TetR-like_transc_reg"/>
</dbReference>
<dbReference type="Gene3D" id="1.10.357.10">
    <property type="entry name" value="Tetracycline Repressor, domain 2"/>
    <property type="match status" value="1"/>
</dbReference>
<dbReference type="PRINTS" id="PR00455">
    <property type="entry name" value="HTHTETR"/>
</dbReference>
<dbReference type="PATRIC" id="fig|1653479.3.peg.2076"/>
<reference evidence="6 7" key="1">
    <citation type="journal article" date="2016" name="Genome Announc.">
        <title>Complete Genome and Plasmid Sequences for Rhodococcus fascians D188 and Draft Sequences for Rhodococcus Isolates PBTS 1 and PBTS 2.</title>
        <authorList>
            <person name="Stamler R.A."/>
            <person name="Vereecke D."/>
            <person name="Zhang Y."/>
            <person name="Schilkey F."/>
            <person name="Devitt N."/>
            <person name="Randall J.J."/>
        </authorList>
    </citation>
    <scope>NUCLEOTIDE SEQUENCE [LARGE SCALE GENOMIC DNA]</scope>
    <source>
        <strain evidence="6 7">PBTS2</strain>
    </source>
</reference>
<dbReference type="InterPro" id="IPR001647">
    <property type="entry name" value="HTH_TetR"/>
</dbReference>
<evidence type="ECO:0000256" key="3">
    <source>
        <dbReference type="ARBA" id="ARBA00023163"/>
    </source>
</evidence>
<evidence type="ECO:0000313" key="7">
    <source>
        <dbReference type="Proteomes" id="UP000076038"/>
    </source>
</evidence>
<dbReference type="EMBL" id="CP015220">
    <property type="protein sequence ID" value="AMY23357.1"/>
    <property type="molecule type" value="Genomic_DNA"/>
</dbReference>
<sequence length="198" mass="21912">MGRGWRRGCAGAVILGTMRSKQKILDATLGLIAEGGFEDVTIAAVARAAGVTRQTVYSIFSTREDMISEAMVGLVVDVIGGIRENADRAETPSEFVVEMIVAARNVVRSEPVLNSLLRSGNANPLFDPDVVDRAEPVARQFLDGYIERNPQFDSTRFEGIERVLIRVALSVILFDDAQIRDDDGLRSYLRRWLIPLLF</sequence>
<gene>
    <name evidence="6" type="primary">betI_6</name>
    <name evidence="6" type="ORF">A3Q41_02055</name>
</gene>
<evidence type="ECO:0000256" key="1">
    <source>
        <dbReference type="ARBA" id="ARBA00023015"/>
    </source>
</evidence>
<feature type="domain" description="HTH tetR-type" evidence="5">
    <location>
        <begin position="18"/>
        <end position="78"/>
    </location>
</feature>
<evidence type="ECO:0000259" key="5">
    <source>
        <dbReference type="PROSITE" id="PS50977"/>
    </source>
</evidence>
<keyword evidence="7" id="KW-1185">Reference proteome</keyword>
<proteinExistence type="predicted"/>
<dbReference type="KEGG" id="rhs:A3Q41_02055"/>
<dbReference type="PROSITE" id="PS50977">
    <property type="entry name" value="HTH_TETR_2"/>
    <property type="match status" value="1"/>
</dbReference>
<keyword evidence="1" id="KW-0805">Transcription regulation</keyword>
<keyword evidence="2 4" id="KW-0238">DNA-binding</keyword>
<dbReference type="PANTHER" id="PTHR30055:SF234">
    <property type="entry name" value="HTH-TYPE TRANSCRIPTIONAL REGULATOR BETI"/>
    <property type="match status" value="1"/>
</dbReference>
<dbReference type="AlphaFoldDB" id="A0A143QLV2"/>
<feature type="DNA-binding region" description="H-T-H motif" evidence="4">
    <location>
        <begin position="41"/>
        <end position="60"/>
    </location>
</feature>
<dbReference type="GO" id="GO:0000976">
    <property type="term" value="F:transcription cis-regulatory region binding"/>
    <property type="evidence" value="ECO:0007669"/>
    <property type="project" value="TreeGrafter"/>
</dbReference>
<dbReference type="SUPFAM" id="SSF46689">
    <property type="entry name" value="Homeodomain-like"/>
    <property type="match status" value="1"/>
</dbReference>
<dbReference type="Pfam" id="PF00440">
    <property type="entry name" value="TetR_N"/>
    <property type="match status" value="1"/>
</dbReference>
<dbReference type="Proteomes" id="UP000076038">
    <property type="component" value="Chromosome"/>
</dbReference>
<evidence type="ECO:0000256" key="4">
    <source>
        <dbReference type="PROSITE-ProRule" id="PRU00335"/>
    </source>
</evidence>
<dbReference type="GO" id="GO:0003700">
    <property type="term" value="F:DNA-binding transcription factor activity"/>
    <property type="evidence" value="ECO:0007669"/>
    <property type="project" value="TreeGrafter"/>
</dbReference>
<evidence type="ECO:0000313" key="6">
    <source>
        <dbReference type="EMBL" id="AMY23357.1"/>
    </source>
</evidence>
<keyword evidence="3" id="KW-0804">Transcription</keyword>
<dbReference type="InterPro" id="IPR009057">
    <property type="entry name" value="Homeodomain-like_sf"/>
</dbReference>
<evidence type="ECO:0000256" key="2">
    <source>
        <dbReference type="ARBA" id="ARBA00023125"/>
    </source>
</evidence>
<accession>A0A143QLV2</accession>
<organism evidence="6 7">
    <name type="scientific">Rhodococcoides fascians</name>
    <name type="common">Rhodococcus fascians</name>
    <dbReference type="NCBI Taxonomy" id="1828"/>
    <lineage>
        <taxon>Bacteria</taxon>
        <taxon>Bacillati</taxon>
        <taxon>Actinomycetota</taxon>
        <taxon>Actinomycetes</taxon>
        <taxon>Mycobacteriales</taxon>
        <taxon>Nocardiaceae</taxon>
        <taxon>Rhodococcoides</taxon>
    </lineage>
</organism>
<reference evidence="7" key="2">
    <citation type="submission" date="2016-04" db="EMBL/GenBank/DDBJ databases">
        <title>Complete Genome and Plasmid Sequences for Rhodococcus fascians D188 and Draft Sequences for Rhodococcus spp. Isolates PBTS 1 and PBTS 2.</title>
        <authorList>
            <person name="Stamer R."/>
            <person name="Vereecke D."/>
            <person name="Zhang Y."/>
            <person name="Schilkey F."/>
            <person name="Devitt N."/>
            <person name="Randall J."/>
        </authorList>
    </citation>
    <scope>NUCLEOTIDE SEQUENCE [LARGE SCALE GENOMIC DNA]</scope>
    <source>
        <strain evidence="7">PBTS2</strain>
    </source>
</reference>
<protein>
    <submittedName>
        <fullName evidence="6">HTH-type transcriptional regulator BetI</fullName>
    </submittedName>
</protein>